<evidence type="ECO:0000259" key="5">
    <source>
        <dbReference type="Pfam" id="PF07637"/>
    </source>
</evidence>
<name>A0A517N4E6_9BACT</name>
<gene>
    <name evidence="6" type="ORF">K227x_03750</name>
</gene>
<dbReference type="InterPro" id="IPR013039">
    <property type="entry name" value="DUF1588"/>
</dbReference>
<organism evidence="6 7">
    <name type="scientific">Rubripirellula lacrimiformis</name>
    <dbReference type="NCBI Taxonomy" id="1930273"/>
    <lineage>
        <taxon>Bacteria</taxon>
        <taxon>Pseudomonadati</taxon>
        <taxon>Planctomycetota</taxon>
        <taxon>Planctomycetia</taxon>
        <taxon>Pirellulales</taxon>
        <taxon>Pirellulaceae</taxon>
        <taxon>Rubripirellula</taxon>
    </lineage>
</organism>
<proteinExistence type="predicted"/>
<dbReference type="GO" id="GO:0009055">
    <property type="term" value="F:electron transfer activity"/>
    <property type="evidence" value="ECO:0007669"/>
    <property type="project" value="InterPro"/>
</dbReference>
<dbReference type="InterPro" id="IPR011478">
    <property type="entry name" value="DUF1585"/>
</dbReference>
<dbReference type="EMBL" id="CP036525">
    <property type="protein sequence ID" value="QDT02004.1"/>
    <property type="molecule type" value="Genomic_DNA"/>
</dbReference>
<feature type="domain" description="DUF1588" evidence="3">
    <location>
        <begin position="508"/>
        <end position="606"/>
    </location>
</feature>
<dbReference type="Pfam" id="PF07637">
    <property type="entry name" value="PSD5"/>
    <property type="match status" value="1"/>
</dbReference>
<feature type="domain" description="DUF1595" evidence="5">
    <location>
        <begin position="276"/>
        <end position="335"/>
    </location>
</feature>
<dbReference type="InterPro" id="IPR036909">
    <property type="entry name" value="Cyt_c-like_dom_sf"/>
</dbReference>
<feature type="domain" description="DUF1585" evidence="1">
    <location>
        <begin position="623"/>
        <end position="694"/>
    </location>
</feature>
<dbReference type="Pfam" id="PF07624">
    <property type="entry name" value="PSD2"/>
    <property type="match status" value="1"/>
</dbReference>
<evidence type="ECO:0000259" key="1">
    <source>
        <dbReference type="Pfam" id="PF07624"/>
    </source>
</evidence>
<dbReference type="KEGG" id="rlc:K227x_03750"/>
<evidence type="ECO:0000259" key="3">
    <source>
        <dbReference type="Pfam" id="PF07627"/>
    </source>
</evidence>
<evidence type="ECO:0000313" key="6">
    <source>
        <dbReference type="EMBL" id="QDT02004.1"/>
    </source>
</evidence>
<evidence type="ECO:0000259" key="2">
    <source>
        <dbReference type="Pfam" id="PF07626"/>
    </source>
</evidence>
<dbReference type="InterPro" id="IPR013036">
    <property type="entry name" value="DUF1587"/>
</dbReference>
<keyword evidence="7" id="KW-1185">Reference proteome</keyword>
<dbReference type="InterPro" id="IPR013042">
    <property type="entry name" value="DUF1592"/>
</dbReference>
<dbReference type="GO" id="GO:0020037">
    <property type="term" value="F:heme binding"/>
    <property type="evidence" value="ECO:0007669"/>
    <property type="project" value="InterPro"/>
</dbReference>
<dbReference type="Pfam" id="PF07627">
    <property type="entry name" value="PSCyt3"/>
    <property type="match status" value="1"/>
</dbReference>
<evidence type="ECO:0000259" key="4">
    <source>
        <dbReference type="Pfam" id="PF07631"/>
    </source>
</evidence>
<accession>A0A517N4E6</accession>
<evidence type="ECO:0008006" key="8">
    <source>
        <dbReference type="Google" id="ProtNLM"/>
    </source>
</evidence>
<sequence>MADPTTLVWRPTLAIFSTQLSSVFRYAGVAAVLMLAAQNGLADTHPEPIGAIVRDHCVQCHGQNGEVNGDVDLLPFVGSVSELGNQSWLPDLIRVVESGEMPPPDESVIEAEDRAKLAGALKQLLSQASAERVGHAPVRRMNRFQYDNAVRDLFQLNCVVFSLPERMMREHKGYFDPASGVMPDTVMVGSRPLGKSQMIEPRLQGVAPFPQDLRAEHGFDNRGDHLSLSPLLMEAFLTLGQSVTQSPDFTAKRVGIWAEFFADPNLSDDAQRREVVRQRLAPFLTSAFRRPCDDAMLDRYAKFVDAQINAGLGFTEAMKSVAAATIASPRFLYIYDEASDKEGPEPLDDFELATRLSFFLWGSLPDEELLRLASQHRLTEPDVLVGQVDRMLSDKKLKRFCDSFPAQWLQLERIVSANPDPERFPKFYYAKYRNSMHMMVEPLLLFETVLIENLPITQFIDSDFTYRSMLLRDAYREDVSPQDRKQGRGNDVMALTFRRLPVTDRRQGGVITNAAVMTMTSGPQRTQPITRGSWLLTVIFNEPPKPPPADVPPLSEEPKADEAQMTLRERLALHRERADCRGCHEKIDPLGFALENYDPIGVWREKYENGRDVDMADTLFHEHSFQNVIEFKDALLAEKDRFTQGFTRHLLSFALARELESSDVTAVQEIAAAAAADDYRIGTLIRNVVLSKPFRMKMNPSHHQDNHDQREN</sequence>
<feature type="domain" description="DUF1587" evidence="2">
    <location>
        <begin position="206"/>
        <end position="244"/>
    </location>
</feature>
<dbReference type="Pfam" id="PF07626">
    <property type="entry name" value="PSD3"/>
    <property type="match status" value="1"/>
</dbReference>
<feature type="domain" description="DUF1592" evidence="4">
    <location>
        <begin position="347"/>
        <end position="475"/>
    </location>
</feature>
<reference evidence="6 7" key="1">
    <citation type="submission" date="2019-02" db="EMBL/GenBank/DDBJ databases">
        <title>Deep-cultivation of Planctomycetes and their phenomic and genomic characterization uncovers novel biology.</title>
        <authorList>
            <person name="Wiegand S."/>
            <person name="Jogler M."/>
            <person name="Boedeker C."/>
            <person name="Pinto D."/>
            <person name="Vollmers J."/>
            <person name="Rivas-Marin E."/>
            <person name="Kohn T."/>
            <person name="Peeters S.H."/>
            <person name="Heuer A."/>
            <person name="Rast P."/>
            <person name="Oberbeckmann S."/>
            <person name="Bunk B."/>
            <person name="Jeske O."/>
            <person name="Meyerdierks A."/>
            <person name="Storesund J.E."/>
            <person name="Kallscheuer N."/>
            <person name="Luecker S."/>
            <person name="Lage O.M."/>
            <person name="Pohl T."/>
            <person name="Merkel B.J."/>
            <person name="Hornburger P."/>
            <person name="Mueller R.-W."/>
            <person name="Bruemmer F."/>
            <person name="Labrenz M."/>
            <person name="Spormann A.M."/>
            <person name="Op den Camp H."/>
            <person name="Overmann J."/>
            <person name="Amann R."/>
            <person name="Jetten M.S.M."/>
            <person name="Mascher T."/>
            <person name="Medema M.H."/>
            <person name="Devos D.P."/>
            <person name="Kaster A.-K."/>
            <person name="Ovreas L."/>
            <person name="Rohde M."/>
            <person name="Galperin M.Y."/>
            <person name="Jogler C."/>
        </authorList>
    </citation>
    <scope>NUCLEOTIDE SEQUENCE [LARGE SCALE GENOMIC DNA]</scope>
    <source>
        <strain evidence="6 7">K22_7</strain>
    </source>
</reference>
<evidence type="ECO:0000313" key="7">
    <source>
        <dbReference type="Proteomes" id="UP000318538"/>
    </source>
</evidence>
<dbReference type="Proteomes" id="UP000318538">
    <property type="component" value="Chromosome"/>
</dbReference>
<dbReference type="SUPFAM" id="SSF46626">
    <property type="entry name" value="Cytochrome c"/>
    <property type="match status" value="1"/>
</dbReference>
<dbReference type="InterPro" id="IPR013043">
    <property type="entry name" value="DUF1595"/>
</dbReference>
<dbReference type="AlphaFoldDB" id="A0A517N4E6"/>
<dbReference type="Pfam" id="PF07631">
    <property type="entry name" value="PSD4"/>
    <property type="match status" value="1"/>
</dbReference>
<protein>
    <recommendedName>
        <fullName evidence="8">Cytochrome c domain-containing protein</fullName>
    </recommendedName>
</protein>